<keyword evidence="4" id="KW-0337">GPI-anchor biosynthesis</keyword>
<dbReference type="InterPro" id="IPR019540">
    <property type="entry name" value="PtdIno-glycan_biosynth_class_S"/>
</dbReference>
<evidence type="ECO:0000256" key="5">
    <source>
        <dbReference type="ARBA" id="ARBA00022692"/>
    </source>
</evidence>
<keyword evidence="12" id="KW-1185">Reference proteome</keyword>
<dbReference type="GO" id="GO:0006506">
    <property type="term" value="P:GPI anchor biosynthetic process"/>
    <property type="evidence" value="ECO:0007669"/>
    <property type="project" value="UniProtKB-UniPathway"/>
</dbReference>
<dbReference type="PhylomeDB" id="A0A0D2VH55"/>
<feature type="transmembrane region" description="Helical" evidence="10">
    <location>
        <begin position="534"/>
        <end position="553"/>
    </location>
</feature>
<evidence type="ECO:0000256" key="6">
    <source>
        <dbReference type="ARBA" id="ARBA00022824"/>
    </source>
</evidence>
<dbReference type="FunCoup" id="A0A0D2VH55">
    <property type="interactions" value="507"/>
</dbReference>
<evidence type="ECO:0000256" key="2">
    <source>
        <dbReference type="ARBA" id="ARBA00004687"/>
    </source>
</evidence>
<dbReference type="STRING" id="595528.A0A0D2VH55"/>
<evidence type="ECO:0000256" key="10">
    <source>
        <dbReference type="SAM" id="Phobius"/>
    </source>
</evidence>
<dbReference type="Pfam" id="PF10510">
    <property type="entry name" value="PIG-S"/>
    <property type="match status" value="1"/>
</dbReference>
<name>A0A0D2VH55_CAPO3</name>
<evidence type="ECO:0000256" key="3">
    <source>
        <dbReference type="ARBA" id="ARBA00005316"/>
    </source>
</evidence>
<evidence type="ECO:0000256" key="1">
    <source>
        <dbReference type="ARBA" id="ARBA00004477"/>
    </source>
</evidence>
<dbReference type="GO" id="GO:0042765">
    <property type="term" value="C:GPI-anchor transamidase complex"/>
    <property type="evidence" value="ECO:0007669"/>
    <property type="project" value="InterPro"/>
</dbReference>
<evidence type="ECO:0000313" key="12">
    <source>
        <dbReference type="Proteomes" id="UP000008743"/>
    </source>
</evidence>
<keyword evidence="8 10" id="KW-0472">Membrane</keyword>
<dbReference type="AlphaFoldDB" id="A0A0D2VH55"/>
<comment type="subcellular location">
    <subcellularLocation>
        <location evidence="1">Endoplasmic reticulum membrane</location>
        <topology evidence="1">Multi-pass membrane protein</topology>
    </subcellularLocation>
</comment>
<dbReference type="UniPathway" id="UPA00196"/>
<dbReference type="InParanoid" id="A0A0D2VH55"/>
<sequence>MPWALCLYIVVIAGVGLPVWWRTTTIYRASLPCELLVAPTGSESDQLPLAIQVVLDPALLLDAQKRPSAEFSVSDLERALHSQAHEHARTLSSKVAFRPVVSVITTQTNERIAHTIEEMARALNANSNAGDGHLSTQKIAEQIDPPYFFAANMTPGSGTVFVVADARLPRIVVGSSRLLIANLFPSAAATEPIETIVARVLFEQMADVGATSLSYDQPDDTLAKQAEQNSGDALRARRTFSTASSFEVLFTLALGAGSSSSASSSYWDPRAIYAALRPFLAAVSVDDAPTVSSQIIYEAQPLVTPTFDKKLNAFVLRPDQLQHFVNSQDWGLGFSTHNNPVVNLLVFEPPPELRPLLLLDATGHPAAQNGFLIPRWGGVLVVNPTADQAVELSEICSVLLAQLRLLMGLRTQRSRMTELDTVHVLLPRQLAGLTDFEHDSLLRSRWLEHLASARHSLKSFCQLLDTIPNMVVSDELQRKVDVARAAMGQANSAMQRNALHEAYSLSKRTAHIAEAVFFDSNALSLLYFPEDNKYAIYVPLFAPAGLPILVAVVKALRQWRAAAAAPSA</sequence>
<evidence type="ECO:0000256" key="4">
    <source>
        <dbReference type="ARBA" id="ARBA00022502"/>
    </source>
</evidence>
<evidence type="ECO:0000256" key="9">
    <source>
        <dbReference type="ARBA" id="ARBA00023180"/>
    </source>
</evidence>
<gene>
    <name evidence="11" type="ORF">CAOG_000777</name>
</gene>
<evidence type="ECO:0000313" key="11">
    <source>
        <dbReference type="EMBL" id="KJE89267.1"/>
    </source>
</evidence>
<keyword evidence="5 10" id="KW-0812">Transmembrane</keyword>
<dbReference type="RefSeq" id="XP_004365648.2">
    <property type="nucleotide sequence ID" value="XM_004365591.2"/>
</dbReference>
<organism evidence="11 12">
    <name type="scientific">Capsaspora owczarzaki (strain ATCC 30864)</name>
    <dbReference type="NCBI Taxonomy" id="595528"/>
    <lineage>
        <taxon>Eukaryota</taxon>
        <taxon>Filasterea</taxon>
        <taxon>Capsaspora</taxon>
    </lineage>
</organism>
<dbReference type="GO" id="GO:0016255">
    <property type="term" value="P:attachment of GPI anchor to protein"/>
    <property type="evidence" value="ECO:0007669"/>
    <property type="project" value="InterPro"/>
</dbReference>
<dbReference type="PANTHER" id="PTHR21072">
    <property type="entry name" value="GPI TRANSAMIDASE COMPONENT PIG-S"/>
    <property type="match status" value="1"/>
</dbReference>
<reference evidence="12" key="1">
    <citation type="submission" date="2011-02" db="EMBL/GenBank/DDBJ databases">
        <title>The Genome Sequence of Capsaspora owczarzaki ATCC 30864.</title>
        <authorList>
            <person name="Russ C."/>
            <person name="Cuomo C."/>
            <person name="Burger G."/>
            <person name="Gray M.W."/>
            <person name="Holland P.W.H."/>
            <person name="King N."/>
            <person name="Lang F.B.F."/>
            <person name="Roger A.J."/>
            <person name="Ruiz-Trillo I."/>
            <person name="Young S.K."/>
            <person name="Zeng Q."/>
            <person name="Gargeya S."/>
            <person name="Alvarado L."/>
            <person name="Berlin A."/>
            <person name="Chapman S.B."/>
            <person name="Chen Z."/>
            <person name="Freedman E."/>
            <person name="Gellesch M."/>
            <person name="Goldberg J."/>
            <person name="Griggs A."/>
            <person name="Gujja S."/>
            <person name="Heilman E."/>
            <person name="Heiman D."/>
            <person name="Howarth C."/>
            <person name="Mehta T."/>
            <person name="Neiman D."/>
            <person name="Pearson M."/>
            <person name="Roberts A."/>
            <person name="Saif S."/>
            <person name="Shea T."/>
            <person name="Shenoy N."/>
            <person name="Sisk P."/>
            <person name="Stolte C."/>
            <person name="Sykes S."/>
            <person name="White J."/>
            <person name="Yandava C."/>
            <person name="Haas B."/>
            <person name="Nusbaum C."/>
            <person name="Birren B."/>
        </authorList>
    </citation>
    <scope>NUCLEOTIDE SEQUENCE</scope>
    <source>
        <strain evidence="12">ATCC 30864</strain>
    </source>
</reference>
<keyword evidence="6" id="KW-0256">Endoplasmic reticulum</keyword>
<dbReference type="OrthoDB" id="28748at2759"/>
<evidence type="ECO:0008006" key="13">
    <source>
        <dbReference type="Google" id="ProtNLM"/>
    </source>
</evidence>
<evidence type="ECO:0000256" key="7">
    <source>
        <dbReference type="ARBA" id="ARBA00022989"/>
    </source>
</evidence>
<evidence type="ECO:0000256" key="8">
    <source>
        <dbReference type="ARBA" id="ARBA00023136"/>
    </source>
</evidence>
<dbReference type="EMBL" id="KE346360">
    <property type="protein sequence ID" value="KJE89267.1"/>
    <property type="molecule type" value="Genomic_DNA"/>
</dbReference>
<keyword evidence="9" id="KW-0325">Glycoprotein</keyword>
<keyword evidence="7 10" id="KW-1133">Transmembrane helix</keyword>
<dbReference type="PANTHER" id="PTHR21072:SF13">
    <property type="entry name" value="GPI TRANSAMIDASE COMPONENT PIG-S"/>
    <property type="match status" value="1"/>
</dbReference>
<dbReference type="Proteomes" id="UP000008743">
    <property type="component" value="Unassembled WGS sequence"/>
</dbReference>
<protein>
    <recommendedName>
        <fullName evidence="13">GPI transamidase component PIG-S</fullName>
    </recommendedName>
</protein>
<comment type="pathway">
    <text evidence="2">Glycolipid biosynthesis; glycosylphosphatidylinositol-anchor biosynthesis.</text>
</comment>
<comment type="similarity">
    <text evidence="3">Belongs to the PIGS family.</text>
</comment>
<dbReference type="eggNOG" id="KOG2459">
    <property type="taxonomic scope" value="Eukaryota"/>
</dbReference>
<proteinExistence type="inferred from homology"/>
<accession>A0A0D2VH55</accession>